<dbReference type="SUPFAM" id="SSF49464">
    <property type="entry name" value="Carboxypeptidase regulatory domain-like"/>
    <property type="match status" value="1"/>
</dbReference>
<dbReference type="Gene3D" id="2.60.40.1120">
    <property type="entry name" value="Carboxypeptidase-like, regulatory domain"/>
    <property type="match status" value="1"/>
</dbReference>
<keyword evidence="5" id="KW-1185">Reference proteome</keyword>
<proteinExistence type="predicted"/>
<dbReference type="InterPro" id="IPR008969">
    <property type="entry name" value="CarboxyPept-like_regulatory"/>
</dbReference>
<dbReference type="Pfam" id="PF13620">
    <property type="entry name" value="CarboxypepD_reg"/>
    <property type="match status" value="1"/>
</dbReference>
<dbReference type="RefSeq" id="WP_290363253.1">
    <property type="nucleotide sequence ID" value="NZ_JAUFQU010000001.1"/>
</dbReference>
<reference evidence="5" key="1">
    <citation type="journal article" date="2019" name="Int. J. Syst. Evol. Microbiol.">
        <title>The Global Catalogue of Microorganisms (GCM) 10K type strain sequencing project: providing services to taxonomists for standard genome sequencing and annotation.</title>
        <authorList>
            <consortium name="The Broad Institute Genomics Platform"/>
            <consortium name="The Broad Institute Genome Sequencing Center for Infectious Disease"/>
            <person name="Wu L."/>
            <person name="Ma J."/>
        </authorList>
    </citation>
    <scope>NUCLEOTIDE SEQUENCE [LARGE SCALE GENOMIC DNA]</scope>
    <source>
        <strain evidence="5">CECT 7184</strain>
    </source>
</reference>
<dbReference type="InterPro" id="IPR036942">
    <property type="entry name" value="Beta-barrel_TonB_sf"/>
</dbReference>
<protein>
    <submittedName>
        <fullName evidence="4">Carboxypeptidase-like regulatory domain-containing protein</fullName>
    </submittedName>
</protein>
<organism evidence="4 5">
    <name type="scientific">Paenimyroides ceti</name>
    <dbReference type="NCBI Taxonomy" id="395087"/>
    <lineage>
        <taxon>Bacteria</taxon>
        <taxon>Pseudomonadati</taxon>
        <taxon>Bacteroidota</taxon>
        <taxon>Flavobacteriia</taxon>
        <taxon>Flavobacteriales</taxon>
        <taxon>Flavobacteriaceae</taxon>
        <taxon>Paenimyroides</taxon>
    </lineage>
</organism>
<evidence type="ECO:0000313" key="4">
    <source>
        <dbReference type="EMBL" id="MDN3707229.1"/>
    </source>
</evidence>
<dbReference type="Proteomes" id="UP001242368">
    <property type="component" value="Unassembled WGS sequence"/>
</dbReference>
<accession>A0ABT8CVY6</accession>
<evidence type="ECO:0000256" key="3">
    <source>
        <dbReference type="ARBA" id="ARBA00023237"/>
    </source>
</evidence>
<gene>
    <name evidence="4" type="ORF">QW060_08785</name>
</gene>
<keyword evidence="2" id="KW-0472">Membrane</keyword>
<comment type="subcellular location">
    <subcellularLocation>
        <location evidence="1">Cell outer membrane</location>
    </subcellularLocation>
</comment>
<dbReference type="SUPFAM" id="SSF56935">
    <property type="entry name" value="Porins"/>
    <property type="match status" value="1"/>
</dbReference>
<evidence type="ECO:0000313" key="5">
    <source>
        <dbReference type="Proteomes" id="UP001242368"/>
    </source>
</evidence>
<keyword evidence="3" id="KW-0998">Cell outer membrane</keyword>
<sequence>MTLNYSWSQTRLEGNVVSTENLPISNASVVIRNSDNRITNYAFTNEEGNYTIILNYHGKIQIEINKLGFEKIDNTITITKTQKNLQSKIVLQENSTLLEDIIIKIDNPVQVRGDTLEYDARAFSTGREQVVEDLLKNIPGISVEKDGTIKYEDKKIEKVMVDGDDLFNRGYSILTKNMPNKPLNKVQVLKRYSNNKLLKGIENSDKVAINLTIQEDYKDVWFGDISLGYGIVSENRYDVNGNLMNFSKNFKNFLSYNLNNVGDDRVGSLDDMFYNNSEIESVGQNAQLYNTMNINSGTASRLKDHRTRINNAEHVALSSIIPVVEKLKLKLTGFIGADENYSFNSLTEVVDVDETYFTNAEINSYKNHLKKGYLNLLATYDISAFQMLQISSVWNQGNNNVDNDMIFNGVSTLEKLQTKNTFTDQKVTFTHKWKEKNALLLKARYFSNKIPQLYNINDFLMDDLFSFDAKGMDNTIRNGKTFIGVEADFKLKQVNNSVIEFQIGYLNHQEDLNISFQLFNDNSRFYPENFQTRSSFTLGDIYAKSAYTWIRKSFKLNSSIDIHQLFNSFTTLKSTKKSQPFYINPTLNASFELSPTQIVTASYLVNFQSTSMEDVNDTYLLTSSRSFQKGLGEFHLTDFQMGTLRYSIRHYLNRYNFSINLNYRTQNKVLSSQRLIEQNSSLSQTIFIKGGETYSVNLSSTYSLKPLLSTIKVDVGYVNSTTFNEVNDSGLRKNDFYDISYKLSWKSNFRSDFNFLLGSEWSVSKVKSSNFENRFTNGFTFVDLYYDIGDRFKSKFVTEYYYFGNLPDNQKHHSFIDFEVTYRIIGDRYTVGIRGNNLLNKQNFTSFYATDIGYSTTTYRLMPRYLIGSFKIRF</sequence>
<dbReference type="Gene3D" id="2.40.170.20">
    <property type="entry name" value="TonB-dependent receptor, beta-barrel domain"/>
    <property type="match status" value="1"/>
</dbReference>
<evidence type="ECO:0000256" key="2">
    <source>
        <dbReference type="ARBA" id="ARBA00023136"/>
    </source>
</evidence>
<dbReference type="EMBL" id="JAUFQU010000001">
    <property type="protein sequence ID" value="MDN3707229.1"/>
    <property type="molecule type" value="Genomic_DNA"/>
</dbReference>
<comment type="caution">
    <text evidence="4">The sequence shown here is derived from an EMBL/GenBank/DDBJ whole genome shotgun (WGS) entry which is preliminary data.</text>
</comment>
<evidence type="ECO:0000256" key="1">
    <source>
        <dbReference type="ARBA" id="ARBA00004442"/>
    </source>
</evidence>
<name>A0ABT8CVY6_9FLAO</name>